<keyword evidence="2 4" id="KW-0328">Glycosyltransferase</keyword>
<reference evidence="4" key="1">
    <citation type="submission" date="2023-03" db="EMBL/GenBank/DDBJ databases">
        <authorList>
            <person name="Steffen K."/>
            <person name="Cardenas P."/>
        </authorList>
    </citation>
    <scope>NUCLEOTIDE SEQUENCE</scope>
</reference>
<keyword evidence="5" id="KW-1185">Reference proteome</keyword>
<comment type="caution">
    <text evidence="4">The sequence shown here is derived from an EMBL/GenBank/DDBJ whole genome shotgun (WGS) entry which is preliminary data.</text>
</comment>
<evidence type="ECO:0000313" key="5">
    <source>
        <dbReference type="Proteomes" id="UP001174909"/>
    </source>
</evidence>
<name>A0AA35R830_GEOBA</name>
<comment type="similarity">
    <text evidence="1">Belongs to the glycosyltransferase 25 family.</text>
</comment>
<evidence type="ECO:0000256" key="2">
    <source>
        <dbReference type="ARBA" id="ARBA00022676"/>
    </source>
</evidence>
<keyword evidence="3" id="KW-0808">Transferase</keyword>
<dbReference type="SUPFAM" id="SSF53448">
    <property type="entry name" value="Nucleotide-diphospho-sugar transferases"/>
    <property type="match status" value="1"/>
</dbReference>
<dbReference type="Gene3D" id="3.90.550.10">
    <property type="entry name" value="Spore Coat Polysaccharide Biosynthesis Protein SpsA, Chain A"/>
    <property type="match status" value="1"/>
</dbReference>
<sequence>MTAPESADKFYEAAYGLPPHVFVSVLLTNSLHALPNFLGYLERLDYPKDRISLWFRTDHNVDGTASALKHWCRRVRELYKSVDCHASDTWTYPTRDPYSTSINRSKNKARLRQQALEAALTARADYLLSLDVDCFLVNPKTLHTLMAQDKTIVAPMLDPPKSSAGSNFWMAMDEMGQYATDDLYMGIVQRKRVGCFQCPLVYGAVLVHLASPYAENLVYHPPHPRFIGRVDDVKQFAFSAQDEGVGMYILNTEFFGFIMPNKKNTNINEASDDFFQFKINTLATHPPLIYSKYAKRQRPNVRNAAIGLDAIYLVNLARRPERRARMTTLLDEIGYNYTIFNGIDGRQMLEEKQETILVMEDDVKFKTFFSRGLSEVILEANRYVPDWDHMQGKRLELHYPLRNLNSYSAHPTLVHPTHFYGDKGYISDTGYSLNFISHCI</sequence>
<dbReference type="EMBL" id="CASHTH010000676">
    <property type="protein sequence ID" value="CAI8006304.1"/>
    <property type="molecule type" value="Genomic_DNA"/>
</dbReference>
<dbReference type="InterPro" id="IPR029044">
    <property type="entry name" value="Nucleotide-diphossugar_trans"/>
</dbReference>
<dbReference type="GO" id="GO:0050211">
    <property type="term" value="F:procollagen galactosyltransferase activity"/>
    <property type="evidence" value="ECO:0007669"/>
    <property type="project" value="TreeGrafter"/>
</dbReference>
<dbReference type="Proteomes" id="UP001174909">
    <property type="component" value="Unassembled WGS sequence"/>
</dbReference>
<organism evidence="4 5">
    <name type="scientific">Geodia barretti</name>
    <name type="common">Barrett's horny sponge</name>
    <dbReference type="NCBI Taxonomy" id="519541"/>
    <lineage>
        <taxon>Eukaryota</taxon>
        <taxon>Metazoa</taxon>
        <taxon>Porifera</taxon>
        <taxon>Demospongiae</taxon>
        <taxon>Heteroscleromorpha</taxon>
        <taxon>Tetractinellida</taxon>
        <taxon>Astrophorina</taxon>
        <taxon>Geodiidae</taxon>
        <taxon>Geodia</taxon>
    </lineage>
</organism>
<accession>A0AA35R830</accession>
<dbReference type="InterPro" id="IPR050757">
    <property type="entry name" value="Collagen_mod_GT25"/>
</dbReference>
<protein>
    <submittedName>
        <fullName evidence="4">Procollagen galactosyltransferase 1</fullName>
    </submittedName>
</protein>
<proteinExistence type="inferred from homology"/>
<gene>
    <name evidence="4" type="ORF">GBAR_LOCUS4639</name>
</gene>
<dbReference type="AlphaFoldDB" id="A0AA35R830"/>
<dbReference type="PANTHER" id="PTHR10730">
    <property type="entry name" value="PROCOLLAGEN-LYSINE,2-OXOGLUTARATE 5-DIOXYGENASE/GLYCOSYLTRANSFERASE 25 FAMILY MEMBER"/>
    <property type="match status" value="1"/>
</dbReference>
<evidence type="ECO:0000256" key="3">
    <source>
        <dbReference type="ARBA" id="ARBA00022679"/>
    </source>
</evidence>
<evidence type="ECO:0000313" key="4">
    <source>
        <dbReference type="EMBL" id="CAI8006304.1"/>
    </source>
</evidence>
<evidence type="ECO:0000256" key="1">
    <source>
        <dbReference type="ARBA" id="ARBA00006721"/>
    </source>
</evidence>
<dbReference type="Pfam" id="PF03452">
    <property type="entry name" value="Anp1"/>
    <property type="match status" value="1"/>
</dbReference>
<dbReference type="PANTHER" id="PTHR10730:SF53">
    <property type="entry name" value="GLYCOSYLTRANSFERASE 25 FAMILY MEMBER"/>
    <property type="match status" value="1"/>
</dbReference>